<dbReference type="EMBL" id="FNBI01000007">
    <property type="protein sequence ID" value="SDF90775.1"/>
    <property type="molecule type" value="Genomic_DNA"/>
</dbReference>
<dbReference type="Proteomes" id="UP000436801">
    <property type="component" value="Unassembled WGS sequence"/>
</dbReference>
<evidence type="ECO:0000313" key="4">
    <source>
        <dbReference type="Proteomes" id="UP000436801"/>
    </source>
</evidence>
<reference evidence="1 4" key="2">
    <citation type="submission" date="2019-12" db="EMBL/GenBank/DDBJ databases">
        <authorList>
            <person name="Zheng J."/>
        </authorList>
    </citation>
    <scope>NUCLEOTIDE SEQUENCE [LARGE SCALE GENOMIC DNA]</scope>
    <source>
        <strain evidence="1 4">DSM 27347</strain>
    </source>
</reference>
<evidence type="ECO:0000313" key="2">
    <source>
        <dbReference type="EMBL" id="SDF90775.1"/>
    </source>
</evidence>
<dbReference type="AlphaFoldDB" id="A0A1G7PX17"/>
<keyword evidence="3" id="KW-1185">Reference proteome</keyword>
<evidence type="ECO:0000313" key="1">
    <source>
        <dbReference type="EMBL" id="MWC45633.1"/>
    </source>
</evidence>
<proteinExistence type="predicted"/>
<sequence>MADRVSTSVTIGGRIAQARLLDLVALIEAEGLSKDWDGEPFDLSQLSAGEPLTVMAHEVA</sequence>
<gene>
    <name evidence="1" type="ORF">GQR91_18620</name>
    <name evidence="2" type="ORF">SAMN05216557_107120</name>
</gene>
<name>A0A1G7PX17_9SPHN</name>
<organism evidence="2 3">
    <name type="scientific">Sphingomonas carotinifaciens</name>
    <dbReference type="NCBI Taxonomy" id="1166323"/>
    <lineage>
        <taxon>Bacteria</taxon>
        <taxon>Pseudomonadati</taxon>
        <taxon>Pseudomonadota</taxon>
        <taxon>Alphaproteobacteria</taxon>
        <taxon>Sphingomonadales</taxon>
        <taxon>Sphingomonadaceae</taxon>
        <taxon>Sphingomonas</taxon>
    </lineage>
</organism>
<dbReference type="RefSeq" id="WP_149683115.1">
    <property type="nucleotide sequence ID" value="NZ_FNBI01000007.1"/>
</dbReference>
<protein>
    <submittedName>
        <fullName evidence="2">Uncharacterized protein</fullName>
    </submittedName>
</protein>
<accession>A0A1G7PX17</accession>
<dbReference type="Proteomes" id="UP000323502">
    <property type="component" value="Unassembled WGS sequence"/>
</dbReference>
<reference evidence="2 3" key="1">
    <citation type="submission" date="2016-10" db="EMBL/GenBank/DDBJ databases">
        <authorList>
            <person name="Varghese N."/>
            <person name="Submissions S."/>
        </authorList>
    </citation>
    <scope>NUCLEOTIDE SEQUENCE [LARGE SCALE GENOMIC DNA]</scope>
    <source>
        <strain evidence="2 3">S7-754</strain>
    </source>
</reference>
<evidence type="ECO:0000313" key="3">
    <source>
        <dbReference type="Proteomes" id="UP000323502"/>
    </source>
</evidence>
<dbReference type="EMBL" id="WSUT01000007">
    <property type="protein sequence ID" value="MWC45633.1"/>
    <property type="molecule type" value="Genomic_DNA"/>
</dbReference>
<dbReference type="OrthoDB" id="7193356at2"/>